<gene>
    <name evidence="1" type="ORF">UT30_C0013G0006</name>
</gene>
<evidence type="ECO:0000313" key="1">
    <source>
        <dbReference type="EMBL" id="KKR04045.1"/>
    </source>
</evidence>
<name>A0A0G0Q0W6_9BACT</name>
<accession>A0A0G0Q0W6</accession>
<dbReference type="AlphaFoldDB" id="A0A0G0Q0W6"/>
<proteinExistence type="predicted"/>
<protein>
    <submittedName>
        <fullName evidence="1">Uncharacterized protein</fullName>
    </submittedName>
</protein>
<organism evidence="1 2">
    <name type="scientific">Candidatus Uhrbacteria bacterium GW2011_GWF2_39_13</name>
    <dbReference type="NCBI Taxonomy" id="1618995"/>
    <lineage>
        <taxon>Bacteria</taxon>
        <taxon>Candidatus Uhriibacteriota</taxon>
    </lineage>
</organism>
<reference evidence="1 2" key="1">
    <citation type="journal article" date="2015" name="Nature">
        <title>rRNA introns, odd ribosomes, and small enigmatic genomes across a large radiation of phyla.</title>
        <authorList>
            <person name="Brown C.T."/>
            <person name="Hug L.A."/>
            <person name="Thomas B.C."/>
            <person name="Sharon I."/>
            <person name="Castelle C.J."/>
            <person name="Singh A."/>
            <person name="Wilkins M.J."/>
            <person name="Williams K.H."/>
            <person name="Banfield J.F."/>
        </authorList>
    </citation>
    <scope>NUCLEOTIDE SEQUENCE [LARGE SCALE GENOMIC DNA]</scope>
</reference>
<comment type="caution">
    <text evidence="1">The sequence shown here is derived from an EMBL/GenBank/DDBJ whole genome shotgun (WGS) entry which is preliminary data.</text>
</comment>
<dbReference type="Proteomes" id="UP000033935">
    <property type="component" value="Unassembled WGS sequence"/>
</dbReference>
<evidence type="ECO:0000313" key="2">
    <source>
        <dbReference type="Proteomes" id="UP000033935"/>
    </source>
</evidence>
<dbReference type="EMBL" id="LBWG01000013">
    <property type="protein sequence ID" value="KKR04045.1"/>
    <property type="molecule type" value="Genomic_DNA"/>
</dbReference>
<sequence>MNFANEFITLALQVPNFAFPKKLESEIWEALDDPERRCDTVLQIMTFATFTSRDIPEKIEWISGKFLYVNYSKTCLVWGKQEFQAAEGFKIGNVLMIGGRPCWVEYSKEQTEVCVVWGGERGQHYPEIVHFQEIDNKPCYRVRMGFALRDPDDNYERNEEFVVWGTQEGIHYEYVRNLVNIEEKPCYTACSIVEKHTEVFVWGTQEVAEGPADYGIGKALPWDNGVVFLVPIADEKNSNLSNRTRLFHASSIGGIELIAEADHIGYPVIVDGQLAYNTQNHEGTEVVVVWGKNRFVHVGELRPWLALDLDDDKLQQTPPLLVFGLETPDGKWSLWVNLQKVCEWERLELFKCTFDEGTGVMTRERIFEPFEAKSFNLRELGIIS</sequence>